<keyword evidence="2" id="KW-1185">Reference proteome</keyword>
<sequence>MAQNSSHSTRIVKSGSISFGRSKADCLIRSISEYGAALDVAGDEKIPDEFALTVIPDGGPRRCSVVWRKEKRIAVAFY</sequence>
<dbReference type="RefSeq" id="WP_085383467.1">
    <property type="nucleotide sequence ID" value="NZ_NAFJ01000104.1"/>
</dbReference>
<gene>
    <name evidence="1" type="ORF">BST63_03620</name>
</gene>
<comment type="caution">
    <text evidence="1">The sequence shown here is derived from an EMBL/GenBank/DDBJ whole genome shotgun (WGS) entry which is preliminary data.</text>
</comment>
<name>A0ABX3XA68_9BRAD</name>
<dbReference type="Proteomes" id="UP000193884">
    <property type="component" value="Unassembled WGS sequence"/>
</dbReference>
<dbReference type="EMBL" id="NAFK01000123">
    <property type="protein sequence ID" value="OSJ34464.1"/>
    <property type="molecule type" value="Genomic_DNA"/>
</dbReference>
<organism evidence="1 2">
    <name type="scientific">Bradyrhizobium canariense</name>
    <dbReference type="NCBI Taxonomy" id="255045"/>
    <lineage>
        <taxon>Bacteria</taxon>
        <taxon>Pseudomonadati</taxon>
        <taxon>Pseudomonadota</taxon>
        <taxon>Alphaproteobacteria</taxon>
        <taxon>Hyphomicrobiales</taxon>
        <taxon>Nitrobacteraceae</taxon>
        <taxon>Bradyrhizobium</taxon>
    </lineage>
</organism>
<protein>
    <recommendedName>
        <fullName evidence="3">PilZ domain-containing protein</fullName>
    </recommendedName>
</protein>
<reference evidence="1 2" key="1">
    <citation type="submission" date="2017-03" db="EMBL/GenBank/DDBJ databases">
        <title>Whole genome sequences of fourteen strains of Bradyrhizobium canariense and one strain of Bradyrhizobium japonicum isolated from Lupinus (Papilionoideae: Genisteae) species in Algeria.</title>
        <authorList>
            <person name="Crovadore J."/>
            <person name="Chekireb D."/>
            <person name="Brachmann A."/>
            <person name="Chablais R."/>
            <person name="Cochard B."/>
            <person name="Lefort F."/>
        </authorList>
    </citation>
    <scope>NUCLEOTIDE SEQUENCE [LARGE SCALE GENOMIC DNA]</scope>
    <source>
        <strain evidence="1 2">UBMAN05</strain>
    </source>
</reference>
<accession>A0ABX3XA68</accession>
<evidence type="ECO:0000313" key="1">
    <source>
        <dbReference type="EMBL" id="OSJ34464.1"/>
    </source>
</evidence>
<evidence type="ECO:0008006" key="3">
    <source>
        <dbReference type="Google" id="ProtNLM"/>
    </source>
</evidence>
<proteinExistence type="predicted"/>
<evidence type="ECO:0000313" key="2">
    <source>
        <dbReference type="Proteomes" id="UP000193884"/>
    </source>
</evidence>